<dbReference type="OrthoDB" id="5295619at2"/>
<sequence length="170" mass="18973">MFQRTVNYSLILLLMVTSSVLHALTEDKEKVMHVMADSANLSQQEHKGVYTGNVELVQGTTNLQATKAVTLGNEKNQLIVAIASGTAGKQAHYWTITDHNKPPMHAYADTIRYYPLRHLIELIGNARVEQGENSFSAAKISYDTEKQHVLSQGNGNQRITIIYHPEKKPS</sequence>
<evidence type="ECO:0000259" key="5">
    <source>
        <dbReference type="Pfam" id="PF03968"/>
    </source>
</evidence>
<proteinExistence type="predicted"/>
<gene>
    <name evidence="7" type="primary">lptA</name>
    <name evidence="6" type="ORF">Lstg_0407</name>
    <name evidence="7" type="ORF">NCTC11991_01178</name>
</gene>
<dbReference type="Proteomes" id="UP000054820">
    <property type="component" value="Unassembled WGS sequence"/>
</dbReference>
<keyword evidence="2 4" id="KW-0732">Signal</keyword>
<dbReference type="Proteomes" id="UP000255110">
    <property type="component" value="Unassembled WGS sequence"/>
</dbReference>
<dbReference type="RefSeq" id="WP_082650779.1">
    <property type="nucleotide sequence ID" value="NZ_CAAAIO010000008.1"/>
</dbReference>
<keyword evidence="3" id="KW-0574">Periplasm</keyword>
<protein>
    <submittedName>
        <fullName evidence="7">OstA family protein</fullName>
    </submittedName>
</protein>
<evidence type="ECO:0000256" key="1">
    <source>
        <dbReference type="ARBA" id="ARBA00022448"/>
    </source>
</evidence>
<organism evidence="7 9">
    <name type="scientific">Legionella steigerwaltii</name>
    <dbReference type="NCBI Taxonomy" id="460"/>
    <lineage>
        <taxon>Bacteria</taxon>
        <taxon>Pseudomonadati</taxon>
        <taxon>Pseudomonadota</taxon>
        <taxon>Gammaproteobacteria</taxon>
        <taxon>Legionellales</taxon>
        <taxon>Legionellaceae</taxon>
        <taxon>Legionella</taxon>
    </lineage>
</organism>
<feature type="chain" id="PRO_5016986713" evidence="4">
    <location>
        <begin position="24"/>
        <end position="170"/>
    </location>
</feature>
<dbReference type="GO" id="GO:0017089">
    <property type="term" value="F:glycolipid transfer activity"/>
    <property type="evidence" value="ECO:0007669"/>
    <property type="project" value="TreeGrafter"/>
</dbReference>
<dbReference type="Pfam" id="PF03968">
    <property type="entry name" value="LptD_N"/>
    <property type="match status" value="1"/>
</dbReference>
<evidence type="ECO:0000313" key="7">
    <source>
        <dbReference type="EMBL" id="STY22589.1"/>
    </source>
</evidence>
<dbReference type="GO" id="GO:0015920">
    <property type="term" value="P:lipopolysaccharide transport"/>
    <property type="evidence" value="ECO:0007669"/>
    <property type="project" value="InterPro"/>
</dbReference>
<dbReference type="GO" id="GO:0009279">
    <property type="term" value="C:cell outer membrane"/>
    <property type="evidence" value="ECO:0007669"/>
    <property type="project" value="TreeGrafter"/>
</dbReference>
<dbReference type="InterPro" id="IPR005653">
    <property type="entry name" value="OstA-like_N"/>
</dbReference>
<keyword evidence="8" id="KW-1185">Reference proteome</keyword>
<dbReference type="NCBIfam" id="TIGR03002">
    <property type="entry name" value="outer_YhbN_LptA"/>
    <property type="match status" value="1"/>
</dbReference>
<dbReference type="PANTHER" id="PTHR36504">
    <property type="entry name" value="LIPOPOLYSACCHARIDE EXPORT SYSTEM PROTEIN LPTA"/>
    <property type="match status" value="1"/>
</dbReference>
<evidence type="ECO:0000313" key="6">
    <source>
        <dbReference type="EMBL" id="KTD80571.1"/>
    </source>
</evidence>
<evidence type="ECO:0000313" key="9">
    <source>
        <dbReference type="Proteomes" id="UP000255110"/>
    </source>
</evidence>
<evidence type="ECO:0000256" key="3">
    <source>
        <dbReference type="ARBA" id="ARBA00022764"/>
    </source>
</evidence>
<dbReference type="InterPro" id="IPR052037">
    <property type="entry name" value="LPS_export_LptA"/>
</dbReference>
<name>A0A378LA42_9GAMM</name>
<dbReference type="STRING" id="460.Lstg_0407"/>
<feature type="domain" description="Organic solvent tolerance-like N-terminal" evidence="5">
    <location>
        <begin position="33"/>
        <end position="147"/>
    </location>
</feature>
<evidence type="ECO:0000256" key="4">
    <source>
        <dbReference type="SAM" id="SignalP"/>
    </source>
</evidence>
<dbReference type="GO" id="GO:0030288">
    <property type="term" value="C:outer membrane-bounded periplasmic space"/>
    <property type="evidence" value="ECO:0007669"/>
    <property type="project" value="TreeGrafter"/>
</dbReference>
<dbReference type="InterPro" id="IPR014340">
    <property type="entry name" value="LptA"/>
</dbReference>
<reference evidence="7 9" key="2">
    <citation type="submission" date="2018-06" db="EMBL/GenBank/DDBJ databases">
        <authorList>
            <consortium name="Pathogen Informatics"/>
            <person name="Doyle S."/>
        </authorList>
    </citation>
    <scope>NUCLEOTIDE SEQUENCE [LARGE SCALE GENOMIC DNA]</scope>
    <source>
        <strain evidence="7 9">NCTC11991</strain>
    </source>
</reference>
<reference evidence="6 8" key="1">
    <citation type="submission" date="2015-11" db="EMBL/GenBank/DDBJ databases">
        <title>Genomic analysis of 38 Legionella species identifies large and diverse effector repertoires.</title>
        <authorList>
            <person name="Burstein D."/>
            <person name="Amaro F."/>
            <person name="Zusman T."/>
            <person name="Lifshitz Z."/>
            <person name="Cohen O."/>
            <person name="Gilbert J.A."/>
            <person name="Pupko T."/>
            <person name="Shuman H.A."/>
            <person name="Segal G."/>
        </authorList>
    </citation>
    <scope>NUCLEOTIDE SEQUENCE [LARGE SCALE GENOMIC DNA]</scope>
    <source>
        <strain evidence="6 8">SC-18-C9</strain>
    </source>
</reference>
<accession>A0A378LA42</accession>
<dbReference type="GO" id="GO:0001530">
    <property type="term" value="F:lipopolysaccharide binding"/>
    <property type="evidence" value="ECO:0007669"/>
    <property type="project" value="InterPro"/>
</dbReference>
<feature type="signal peptide" evidence="4">
    <location>
        <begin position="1"/>
        <end position="23"/>
    </location>
</feature>
<dbReference type="EMBL" id="LNYZ01000002">
    <property type="protein sequence ID" value="KTD80571.1"/>
    <property type="molecule type" value="Genomic_DNA"/>
</dbReference>
<dbReference type="AlphaFoldDB" id="A0A378LA42"/>
<evidence type="ECO:0000313" key="8">
    <source>
        <dbReference type="Proteomes" id="UP000054820"/>
    </source>
</evidence>
<dbReference type="Gene3D" id="2.60.450.10">
    <property type="entry name" value="Lipopolysaccharide (LPS) transport protein A like domain"/>
    <property type="match status" value="1"/>
</dbReference>
<evidence type="ECO:0000256" key="2">
    <source>
        <dbReference type="ARBA" id="ARBA00022729"/>
    </source>
</evidence>
<dbReference type="EMBL" id="UGOY01000001">
    <property type="protein sequence ID" value="STY22589.1"/>
    <property type="molecule type" value="Genomic_DNA"/>
</dbReference>
<keyword evidence="1" id="KW-0813">Transport</keyword>
<dbReference type="PANTHER" id="PTHR36504:SF1">
    <property type="entry name" value="LIPOPOLYSACCHARIDE EXPORT SYSTEM PROTEIN LPTA"/>
    <property type="match status" value="1"/>
</dbReference>